<sequence>MLVYHDYVTGDEIMTDSYKVTEDWDGLVYKIVGKYTTESDANAVAGIEANEEECEVATTTGINCILATRLQETSFEDKKTFKRYFKDYAKAALEKVKEKNPEKVDAFKKDCQDFMKKVIEHFNDLRFFQGESFNPDSLVVLVIHEEIDGSDTPMCYYFKAGLYEEKQ</sequence>
<dbReference type="InterPro" id="IPR011057">
    <property type="entry name" value="Mss4-like_sf"/>
</dbReference>
<dbReference type="InterPro" id="IPR018105">
    <property type="entry name" value="Translational_control_tumour_p"/>
</dbReference>
<dbReference type="OrthoDB" id="10248936at2759"/>
<comment type="similarity">
    <text evidence="1">Belongs to the TCTP family.</text>
</comment>
<comment type="caution">
    <text evidence="3">The sequence shown here is derived from an EMBL/GenBank/DDBJ whole genome shotgun (WGS) entry which is preliminary data.</text>
</comment>
<organism evidence="3 4">
    <name type="scientific">Dimorphilus gyrociliatus</name>
    <dbReference type="NCBI Taxonomy" id="2664684"/>
    <lineage>
        <taxon>Eukaryota</taxon>
        <taxon>Metazoa</taxon>
        <taxon>Spiralia</taxon>
        <taxon>Lophotrochozoa</taxon>
        <taxon>Annelida</taxon>
        <taxon>Polychaeta</taxon>
        <taxon>Polychaeta incertae sedis</taxon>
        <taxon>Dinophilidae</taxon>
        <taxon>Dimorphilus</taxon>
    </lineage>
</organism>
<dbReference type="SUPFAM" id="SSF51316">
    <property type="entry name" value="Mss4-like"/>
    <property type="match status" value="1"/>
</dbReference>
<protein>
    <submittedName>
        <fullName evidence="3">DgyrCDS12543</fullName>
    </submittedName>
</protein>
<keyword evidence="4" id="KW-1185">Reference proteome</keyword>
<dbReference type="GO" id="GO:0005509">
    <property type="term" value="F:calcium ion binding"/>
    <property type="evidence" value="ECO:0007669"/>
    <property type="project" value="TreeGrafter"/>
</dbReference>
<accession>A0A7I8W8B3</accession>
<evidence type="ECO:0000259" key="2">
    <source>
        <dbReference type="PROSITE" id="PS51797"/>
    </source>
</evidence>
<evidence type="ECO:0000256" key="1">
    <source>
        <dbReference type="PROSITE-ProRule" id="PRU01133"/>
    </source>
</evidence>
<dbReference type="PRINTS" id="PR01653">
    <property type="entry name" value="TCTPROTEIN"/>
</dbReference>
<feature type="domain" description="TCTP" evidence="2">
    <location>
        <begin position="1"/>
        <end position="167"/>
    </location>
</feature>
<evidence type="ECO:0000313" key="3">
    <source>
        <dbReference type="EMBL" id="CAD5124246.1"/>
    </source>
</evidence>
<gene>
    <name evidence="3" type="ORF">DGYR_LOCUS11818</name>
</gene>
<name>A0A7I8W8B3_9ANNE</name>
<dbReference type="PANTHER" id="PTHR11991:SF0">
    <property type="entry name" value="TRANSLATIONALLY-CONTROLLED TUMOR PROTEIN"/>
    <property type="match status" value="1"/>
</dbReference>
<dbReference type="InterPro" id="IPR034737">
    <property type="entry name" value="TCTP"/>
</dbReference>
<dbReference type="AlphaFoldDB" id="A0A7I8W8B3"/>
<dbReference type="InterPro" id="IPR011323">
    <property type="entry name" value="Mss4/transl-control_tumour"/>
</dbReference>
<evidence type="ECO:0000313" key="4">
    <source>
        <dbReference type="Proteomes" id="UP000549394"/>
    </source>
</evidence>
<dbReference type="Pfam" id="PF00838">
    <property type="entry name" value="TCTP"/>
    <property type="match status" value="1"/>
</dbReference>
<proteinExistence type="inferred from homology"/>
<dbReference type="GO" id="GO:0005737">
    <property type="term" value="C:cytoplasm"/>
    <property type="evidence" value="ECO:0007669"/>
    <property type="project" value="TreeGrafter"/>
</dbReference>
<reference evidence="3 4" key="1">
    <citation type="submission" date="2020-08" db="EMBL/GenBank/DDBJ databases">
        <authorList>
            <person name="Hejnol A."/>
        </authorList>
    </citation>
    <scope>NUCLEOTIDE SEQUENCE [LARGE SCALE GENOMIC DNA]</scope>
</reference>
<dbReference type="Proteomes" id="UP000549394">
    <property type="component" value="Unassembled WGS sequence"/>
</dbReference>
<dbReference type="PANTHER" id="PTHR11991">
    <property type="entry name" value="TRANSLATIONALLY CONTROLLED TUMOR PROTEIN-RELATED"/>
    <property type="match status" value="1"/>
</dbReference>
<dbReference type="EMBL" id="CAJFCJ010000020">
    <property type="protein sequence ID" value="CAD5124246.1"/>
    <property type="molecule type" value="Genomic_DNA"/>
</dbReference>
<dbReference type="Gene3D" id="2.170.150.10">
    <property type="entry name" value="Metal Binding Protein, Guanine Nucleotide Exchange Factor, Chain A"/>
    <property type="match status" value="1"/>
</dbReference>
<dbReference type="PROSITE" id="PS51797">
    <property type="entry name" value="TCTP_3"/>
    <property type="match status" value="1"/>
</dbReference>